<evidence type="ECO:0000313" key="4">
    <source>
        <dbReference type="Proteomes" id="UP001381693"/>
    </source>
</evidence>
<evidence type="ECO:0000313" key="3">
    <source>
        <dbReference type="EMBL" id="KAK7080690.1"/>
    </source>
</evidence>
<organism evidence="3 4">
    <name type="scientific">Halocaridina rubra</name>
    <name type="common">Hawaiian red shrimp</name>
    <dbReference type="NCBI Taxonomy" id="373956"/>
    <lineage>
        <taxon>Eukaryota</taxon>
        <taxon>Metazoa</taxon>
        <taxon>Ecdysozoa</taxon>
        <taxon>Arthropoda</taxon>
        <taxon>Crustacea</taxon>
        <taxon>Multicrustacea</taxon>
        <taxon>Malacostraca</taxon>
        <taxon>Eumalacostraca</taxon>
        <taxon>Eucarida</taxon>
        <taxon>Decapoda</taxon>
        <taxon>Pleocyemata</taxon>
        <taxon>Caridea</taxon>
        <taxon>Atyoidea</taxon>
        <taxon>Atyidae</taxon>
        <taxon>Halocaridina</taxon>
    </lineage>
</organism>
<dbReference type="InterPro" id="IPR032675">
    <property type="entry name" value="LRR_dom_sf"/>
</dbReference>
<dbReference type="PROSITE" id="PS51450">
    <property type="entry name" value="LRR"/>
    <property type="match status" value="1"/>
</dbReference>
<protein>
    <submittedName>
        <fullName evidence="3">Leucine rich repeat</fullName>
    </submittedName>
</protein>
<dbReference type="PANTHER" id="PTHR48051">
    <property type="match status" value="1"/>
</dbReference>
<accession>A0AAN8XLH0</accession>
<dbReference type="InterPro" id="IPR050216">
    <property type="entry name" value="LRR_domain-containing"/>
</dbReference>
<keyword evidence="1" id="KW-0433">Leucine-rich repeat</keyword>
<dbReference type="Proteomes" id="UP001381693">
    <property type="component" value="Unassembled WGS sequence"/>
</dbReference>
<dbReference type="Gene3D" id="3.80.10.10">
    <property type="entry name" value="Ribonuclease Inhibitor"/>
    <property type="match status" value="1"/>
</dbReference>
<reference evidence="3 4" key="1">
    <citation type="submission" date="2023-11" db="EMBL/GenBank/DDBJ databases">
        <title>Halocaridina rubra genome assembly.</title>
        <authorList>
            <person name="Smith C."/>
        </authorList>
    </citation>
    <scope>NUCLEOTIDE SEQUENCE [LARGE SCALE GENOMIC DNA]</scope>
    <source>
        <strain evidence="3">EP-1</strain>
        <tissue evidence="3">Whole</tissue>
    </source>
</reference>
<dbReference type="PANTHER" id="PTHR48051:SF54">
    <property type="entry name" value="LEUCINE-RICH REPEAT-CONTAINING PROTEIN"/>
    <property type="match status" value="1"/>
</dbReference>
<keyword evidence="2" id="KW-0677">Repeat</keyword>
<dbReference type="EMBL" id="JAXCGZ010005821">
    <property type="protein sequence ID" value="KAK7080690.1"/>
    <property type="molecule type" value="Genomic_DNA"/>
</dbReference>
<evidence type="ECO:0000256" key="2">
    <source>
        <dbReference type="ARBA" id="ARBA00022737"/>
    </source>
</evidence>
<sequence length="203" mass="23069">MKPKFGNDLTNTILRQSQVVQTRMAGRAVIKVVNRCNDAKENKNLNLSECQLCQVPDAVFHLMRNTPLTTCNLSGNLLSKIPPKFALKFCLITELNLSNNKMSKLPEELADCVELQRLDLSHNSYVDLPNVVFRLPKIKAIYANNNYIMDIDVEEVQRAKTLEAFDIRENPLTVKSHDGLSKVTKLTVTLTPRELEDWEDLSI</sequence>
<dbReference type="GO" id="GO:0005737">
    <property type="term" value="C:cytoplasm"/>
    <property type="evidence" value="ECO:0007669"/>
    <property type="project" value="TreeGrafter"/>
</dbReference>
<dbReference type="Pfam" id="PF13855">
    <property type="entry name" value="LRR_8"/>
    <property type="match status" value="1"/>
</dbReference>
<keyword evidence="4" id="KW-1185">Reference proteome</keyword>
<evidence type="ECO:0000256" key="1">
    <source>
        <dbReference type="ARBA" id="ARBA00022614"/>
    </source>
</evidence>
<proteinExistence type="predicted"/>
<dbReference type="InterPro" id="IPR001611">
    <property type="entry name" value="Leu-rich_rpt"/>
</dbReference>
<name>A0AAN8XLH0_HALRR</name>
<gene>
    <name evidence="3" type="primary">LRRC20</name>
    <name evidence="3" type="ORF">SK128_013390</name>
</gene>
<dbReference type="AlphaFoldDB" id="A0AAN8XLH0"/>
<dbReference type="SUPFAM" id="SSF52058">
    <property type="entry name" value="L domain-like"/>
    <property type="match status" value="1"/>
</dbReference>
<comment type="caution">
    <text evidence="3">The sequence shown here is derived from an EMBL/GenBank/DDBJ whole genome shotgun (WGS) entry which is preliminary data.</text>
</comment>